<gene>
    <name evidence="3" type="ORF">OKA104_LOCUS32930</name>
    <name evidence="2" type="ORF">VCS650_LOCUS23157</name>
</gene>
<evidence type="ECO:0000313" key="3">
    <source>
        <dbReference type="EMBL" id="CAF4053384.1"/>
    </source>
</evidence>
<dbReference type="Proteomes" id="UP000663881">
    <property type="component" value="Unassembled WGS sequence"/>
</dbReference>
<comment type="caution">
    <text evidence="3">The sequence shown here is derived from an EMBL/GenBank/DDBJ whole genome shotgun (WGS) entry which is preliminary data.</text>
</comment>
<sequence>MAFNSSTSNQWTSKDCPDCFRFSPEQLYFNSQNFQEKQILTITRVKKGLLISMIVPIFYGGGFDLVTPLSFPLYIQ</sequence>
<proteinExistence type="predicted"/>
<evidence type="ECO:0000313" key="2">
    <source>
        <dbReference type="EMBL" id="CAF1157385.1"/>
    </source>
</evidence>
<keyword evidence="1" id="KW-0812">Transmembrane</keyword>
<dbReference type="Proteomes" id="UP000663891">
    <property type="component" value="Unassembled WGS sequence"/>
</dbReference>
<reference evidence="3" key="1">
    <citation type="submission" date="2021-02" db="EMBL/GenBank/DDBJ databases">
        <authorList>
            <person name="Nowell W R."/>
        </authorList>
    </citation>
    <scope>NUCLEOTIDE SEQUENCE</scope>
</reference>
<keyword evidence="1" id="KW-1133">Transmembrane helix</keyword>
<organism evidence="3 4">
    <name type="scientific">Adineta steineri</name>
    <dbReference type="NCBI Taxonomy" id="433720"/>
    <lineage>
        <taxon>Eukaryota</taxon>
        <taxon>Metazoa</taxon>
        <taxon>Spiralia</taxon>
        <taxon>Gnathifera</taxon>
        <taxon>Rotifera</taxon>
        <taxon>Eurotatoria</taxon>
        <taxon>Bdelloidea</taxon>
        <taxon>Adinetida</taxon>
        <taxon>Adinetidae</taxon>
        <taxon>Adineta</taxon>
    </lineage>
</organism>
<keyword evidence="1" id="KW-0472">Membrane</keyword>
<dbReference type="EMBL" id="CAJOAY010004073">
    <property type="protein sequence ID" value="CAF4053384.1"/>
    <property type="molecule type" value="Genomic_DNA"/>
</dbReference>
<protein>
    <submittedName>
        <fullName evidence="3">Uncharacterized protein</fullName>
    </submittedName>
</protein>
<feature type="transmembrane region" description="Helical" evidence="1">
    <location>
        <begin position="49"/>
        <end position="75"/>
    </location>
</feature>
<evidence type="ECO:0000256" key="1">
    <source>
        <dbReference type="SAM" id="Phobius"/>
    </source>
</evidence>
<dbReference type="AlphaFoldDB" id="A0A819RZ09"/>
<dbReference type="EMBL" id="CAJNON010000269">
    <property type="protein sequence ID" value="CAF1157385.1"/>
    <property type="molecule type" value="Genomic_DNA"/>
</dbReference>
<evidence type="ECO:0000313" key="4">
    <source>
        <dbReference type="Proteomes" id="UP000663881"/>
    </source>
</evidence>
<name>A0A819RZ09_9BILA</name>
<accession>A0A819RZ09</accession>